<evidence type="ECO:0000313" key="3">
    <source>
        <dbReference type="Proteomes" id="UP000078237"/>
    </source>
</evidence>
<evidence type="ECO:0000256" key="1">
    <source>
        <dbReference type="SAM" id="MobiDB-lite"/>
    </source>
</evidence>
<organism evidence="2 3">
    <name type="scientific">Madurella mycetomatis</name>
    <dbReference type="NCBI Taxonomy" id="100816"/>
    <lineage>
        <taxon>Eukaryota</taxon>
        <taxon>Fungi</taxon>
        <taxon>Dikarya</taxon>
        <taxon>Ascomycota</taxon>
        <taxon>Pezizomycotina</taxon>
        <taxon>Sordariomycetes</taxon>
        <taxon>Sordariomycetidae</taxon>
        <taxon>Sordariales</taxon>
        <taxon>Sordariales incertae sedis</taxon>
        <taxon>Madurella</taxon>
    </lineage>
</organism>
<keyword evidence="3" id="KW-1185">Reference proteome</keyword>
<comment type="caution">
    <text evidence="2">The sequence shown here is derived from an EMBL/GenBank/DDBJ whole genome shotgun (WGS) entry which is preliminary data.</text>
</comment>
<feature type="compositionally biased region" description="Polar residues" evidence="1">
    <location>
        <begin position="36"/>
        <end position="45"/>
    </location>
</feature>
<dbReference type="AlphaFoldDB" id="A0A175WI35"/>
<dbReference type="OrthoDB" id="5222846at2759"/>
<feature type="compositionally biased region" description="Basic and acidic residues" evidence="1">
    <location>
        <begin position="1"/>
        <end position="13"/>
    </location>
</feature>
<name>A0A175WI35_9PEZI</name>
<feature type="region of interest" description="Disordered" evidence="1">
    <location>
        <begin position="102"/>
        <end position="124"/>
    </location>
</feature>
<evidence type="ECO:0000313" key="2">
    <source>
        <dbReference type="EMBL" id="KXX83159.1"/>
    </source>
</evidence>
<feature type="compositionally biased region" description="Polar residues" evidence="1">
    <location>
        <begin position="315"/>
        <end position="326"/>
    </location>
</feature>
<feature type="compositionally biased region" description="Basic residues" evidence="1">
    <location>
        <begin position="382"/>
        <end position="399"/>
    </location>
</feature>
<protein>
    <submittedName>
        <fullName evidence="2">Uncharacterized protein</fullName>
    </submittedName>
</protein>
<gene>
    <name evidence="2" type="ORF">MMYC01_200357</name>
</gene>
<feature type="compositionally biased region" description="Basic and acidic residues" evidence="1">
    <location>
        <begin position="442"/>
        <end position="451"/>
    </location>
</feature>
<feature type="region of interest" description="Disordered" evidence="1">
    <location>
        <begin position="377"/>
        <end position="488"/>
    </location>
</feature>
<feature type="compositionally biased region" description="Basic and acidic residues" evidence="1">
    <location>
        <begin position="400"/>
        <end position="413"/>
    </location>
</feature>
<sequence>MNSPRVKQEHDGKPIPNHRKSFASCSTDSDRSSSRLPRQTPSLQPNRGRIQFVLHRAAMDPPLTIVPKEEPGEIDSSPTRPFPRALYEATSLSNAAAYNGRLTESSGRSHRRISSGPVPQQGTPQDRFRQAILGLGRKHANAARSGSSGGWHAPFASGDYYPSPNHVGGFGPSMMSLPAAASSQIRATPTVASVANSSYRPSPIQTLSRECQRRGFNPAWHEMQLPNGSFTCNVRLQDRLIRSNKLFKDPVAAKTAVAKKAIRAIWTGGNKFNHEARFVVREFKGPNNKSGVARASHNSPGMRQEKDAVKGEAGNTGNEGSNSIPNHSHGAERITEPANLLDQVCKALGISEPGELTDGSEATRAFLEGLAVGARLAESASRSRRSRSRSPPVHRHTPGRYRDYSERSLDRSRATSPIHWPNVTGDRYDGGDRGADSLTGDYYDRGGHRGDSLTGDYYNGGGRRDDSSRRSHESRAPARRRMAHSHFR</sequence>
<feature type="region of interest" description="Disordered" evidence="1">
    <location>
        <begin position="289"/>
        <end position="330"/>
    </location>
</feature>
<proteinExistence type="predicted"/>
<accession>A0A175WI35</accession>
<feature type="region of interest" description="Disordered" evidence="1">
    <location>
        <begin position="1"/>
        <end position="49"/>
    </location>
</feature>
<feature type="compositionally biased region" description="Basic and acidic residues" evidence="1">
    <location>
        <begin position="426"/>
        <end position="435"/>
    </location>
</feature>
<dbReference type="EMBL" id="LCTW02000003">
    <property type="protein sequence ID" value="KXX83159.1"/>
    <property type="molecule type" value="Genomic_DNA"/>
</dbReference>
<dbReference type="VEuPathDB" id="FungiDB:MMYC01_200357"/>
<feature type="compositionally biased region" description="Basic residues" evidence="1">
    <location>
        <begin position="477"/>
        <end position="488"/>
    </location>
</feature>
<dbReference type="Proteomes" id="UP000078237">
    <property type="component" value="Unassembled WGS sequence"/>
</dbReference>
<reference evidence="2 3" key="1">
    <citation type="journal article" date="2016" name="Genome Announc.">
        <title>Genome Sequence of Madurella mycetomatis mm55, Isolated from a Human Mycetoma Case in Sudan.</title>
        <authorList>
            <person name="Smit S."/>
            <person name="Derks M.F."/>
            <person name="Bervoets S."/>
            <person name="Fahal A."/>
            <person name="van Leeuwen W."/>
            <person name="van Belkum A."/>
            <person name="van de Sande W.W."/>
        </authorList>
    </citation>
    <scope>NUCLEOTIDE SEQUENCE [LARGE SCALE GENOMIC DNA]</scope>
    <source>
        <strain evidence="3">mm55</strain>
    </source>
</reference>
<feature type="compositionally biased region" description="Basic and acidic residues" evidence="1">
    <location>
        <begin position="462"/>
        <end position="476"/>
    </location>
</feature>